<dbReference type="PANTHER" id="PTHR23268">
    <property type="entry name" value="T-CELL RECEPTOR BETA CHAIN"/>
    <property type="match status" value="1"/>
</dbReference>
<evidence type="ECO:0000256" key="3">
    <source>
        <dbReference type="SAM" id="SignalP"/>
    </source>
</evidence>
<keyword evidence="2" id="KW-0391">Immunity</keyword>
<dbReference type="Pfam" id="PF07686">
    <property type="entry name" value="V-set"/>
    <property type="match status" value="1"/>
</dbReference>
<dbReference type="AlphaFoldDB" id="A0A7K8ZHJ4"/>
<dbReference type="InterPro" id="IPR013783">
    <property type="entry name" value="Ig-like_fold"/>
</dbReference>
<sequence length="121" mass="13873">MWTAWCVAVCFFGARAEITQTRSLVLREDEKATLKCSQNNNHNSMYWYMQQPGKGLQLIYYSIAVDRKQEGDIPDGFQASRPSREEFNLDILSVTMNNSAVYFCATNLDTTLQSHLLSLHK</sequence>
<dbReference type="GO" id="GO:0007166">
    <property type="term" value="P:cell surface receptor signaling pathway"/>
    <property type="evidence" value="ECO:0007669"/>
    <property type="project" value="TreeGrafter"/>
</dbReference>
<dbReference type="InterPro" id="IPR003599">
    <property type="entry name" value="Ig_sub"/>
</dbReference>
<dbReference type="GO" id="GO:0005886">
    <property type="term" value="C:plasma membrane"/>
    <property type="evidence" value="ECO:0007669"/>
    <property type="project" value="TreeGrafter"/>
</dbReference>
<feature type="non-terminal residue" evidence="5">
    <location>
        <position position="1"/>
    </location>
</feature>
<dbReference type="InterPro" id="IPR036179">
    <property type="entry name" value="Ig-like_dom_sf"/>
</dbReference>
<evidence type="ECO:0000256" key="2">
    <source>
        <dbReference type="ARBA" id="ARBA00022859"/>
    </source>
</evidence>
<gene>
    <name evidence="5" type="primary">Tvb5</name>
    <name evidence="5" type="ORF">GRAVAR_R11964</name>
</gene>
<dbReference type="SUPFAM" id="SSF48726">
    <property type="entry name" value="Immunoglobulin"/>
    <property type="match status" value="1"/>
</dbReference>
<feature type="signal peptide" evidence="3">
    <location>
        <begin position="1"/>
        <end position="16"/>
    </location>
</feature>
<evidence type="ECO:0000313" key="5">
    <source>
        <dbReference type="EMBL" id="NXG15232.1"/>
    </source>
</evidence>
<protein>
    <submittedName>
        <fullName evidence="5">TVB5 protein</fullName>
    </submittedName>
</protein>
<dbReference type="Proteomes" id="UP000591535">
    <property type="component" value="Unassembled WGS sequence"/>
</dbReference>
<dbReference type="EMBL" id="VWZG01002468">
    <property type="protein sequence ID" value="NXG15232.1"/>
    <property type="molecule type" value="Genomic_DNA"/>
</dbReference>
<name>A0A7K8ZHJ4_9PASS</name>
<dbReference type="InterPro" id="IPR007110">
    <property type="entry name" value="Ig-like_dom"/>
</dbReference>
<dbReference type="SMART" id="SM00406">
    <property type="entry name" value="IGv"/>
    <property type="match status" value="1"/>
</dbReference>
<dbReference type="PANTHER" id="PTHR23268:SF28">
    <property type="entry name" value="T CELL RECEPTOR BETA VARIABLE 19"/>
    <property type="match status" value="1"/>
</dbReference>
<reference evidence="5 6" key="1">
    <citation type="submission" date="2019-09" db="EMBL/GenBank/DDBJ databases">
        <title>Bird 10,000 Genomes (B10K) Project - Family phase.</title>
        <authorList>
            <person name="Zhang G."/>
        </authorList>
    </citation>
    <scope>NUCLEOTIDE SEQUENCE [LARGE SCALE GENOMIC DNA]</scope>
    <source>
        <strain evidence="5">B10K-DU-001-02</strain>
        <tissue evidence="5">Muscle</tissue>
    </source>
</reference>
<comment type="caution">
    <text evidence="5">The sequence shown here is derived from an EMBL/GenBank/DDBJ whole genome shotgun (WGS) entry which is preliminary data.</text>
</comment>
<evidence type="ECO:0000259" key="4">
    <source>
        <dbReference type="PROSITE" id="PS50835"/>
    </source>
</evidence>
<dbReference type="Gene3D" id="2.60.40.10">
    <property type="entry name" value="Immunoglobulins"/>
    <property type="match status" value="1"/>
</dbReference>
<feature type="non-terminal residue" evidence="5">
    <location>
        <position position="121"/>
    </location>
</feature>
<dbReference type="InterPro" id="IPR013106">
    <property type="entry name" value="Ig_V-set"/>
</dbReference>
<keyword evidence="6" id="KW-1185">Reference proteome</keyword>
<accession>A0A7K8ZHJ4</accession>
<organism evidence="5 6">
    <name type="scientific">Grallaria varia</name>
    <name type="common">variegated antpitta</name>
    <dbReference type="NCBI Taxonomy" id="117165"/>
    <lineage>
        <taxon>Eukaryota</taxon>
        <taxon>Metazoa</taxon>
        <taxon>Chordata</taxon>
        <taxon>Craniata</taxon>
        <taxon>Vertebrata</taxon>
        <taxon>Euteleostomi</taxon>
        <taxon>Archelosauria</taxon>
        <taxon>Archosauria</taxon>
        <taxon>Dinosauria</taxon>
        <taxon>Saurischia</taxon>
        <taxon>Theropoda</taxon>
        <taxon>Coelurosauria</taxon>
        <taxon>Aves</taxon>
        <taxon>Neognathae</taxon>
        <taxon>Neoaves</taxon>
        <taxon>Telluraves</taxon>
        <taxon>Australaves</taxon>
        <taxon>Passeriformes</taxon>
        <taxon>Formicariidae</taxon>
        <taxon>Grallaria</taxon>
    </lineage>
</organism>
<keyword evidence="1 3" id="KW-0732">Signal</keyword>
<evidence type="ECO:0000256" key="1">
    <source>
        <dbReference type="ARBA" id="ARBA00022729"/>
    </source>
</evidence>
<feature type="domain" description="Ig-like" evidence="4">
    <location>
        <begin position="16"/>
        <end position="118"/>
    </location>
</feature>
<feature type="chain" id="PRO_5029483086" evidence="3">
    <location>
        <begin position="17"/>
        <end position="121"/>
    </location>
</feature>
<evidence type="ECO:0000313" key="6">
    <source>
        <dbReference type="Proteomes" id="UP000591535"/>
    </source>
</evidence>
<dbReference type="InterPro" id="IPR050413">
    <property type="entry name" value="TCR_beta_variable"/>
</dbReference>
<proteinExistence type="predicted"/>
<dbReference type="GO" id="GO:0002376">
    <property type="term" value="P:immune system process"/>
    <property type="evidence" value="ECO:0007669"/>
    <property type="project" value="UniProtKB-KW"/>
</dbReference>
<dbReference type="PROSITE" id="PS50835">
    <property type="entry name" value="IG_LIKE"/>
    <property type="match status" value="1"/>
</dbReference>
<dbReference type="SMART" id="SM00409">
    <property type="entry name" value="IG"/>
    <property type="match status" value="1"/>
</dbReference>